<dbReference type="GO" id="GO:0046872">
    <property type="term" value="F:metal ion binding"/>
    <property type="evidence" value="ECO:0007669"/>
    <property type="project" value="UniProtKB-KW"/>
</dbReference>
<feature type="binding site" evidence="3">
    <location>
        <position position="75"/>
    </location>
    <ligand>
        <name>Cu cation</name>
        <dbReference type="ChEBI" id="CHEBI:23378"/>
    </ligand>
</feature>
<reference evidence="6 7" key="1">
    <citation type="submission" date="2020-02" db="EMBL/GenBank/DDBJ databases">
        <title>Pseudoroseicyclus tamarix, sp. nov., isolated from offshore sediment of a Tamarix chinensis forest.</title>
        <authorList>
            <person name="Gai Y."/>
        </authorList>
    </citation>
    <scope>NUCLEOTIDE SEQUENCE [LARGE SCALE GENOMIC DNA]</scope>
    <source>
        <strain evidence="6 7">CLL3-39</strain>
    </source>
</reference>
<evidence type="ECO:0000313" key="7">
    <source>
        <dbReference type="Proteomes" id="UP000474757"/>
    </source>
</evidence>
<keyword evidence="2 3" id="KW-0186">Copper</keyword>
<keyword evidence="7" id="KW-1185">Reference proteome</keyword>
<protein>
    <submittedName>
        <fullName evidence="6">SCO family protein</fullName>
    </submittedName>
</protein>
<dbReference type="Pfam" id="PF02630">
    <property type="entry name" value="SCO1-SenC"/>
    <property type="match status" value="1"/>
</dbReference>
<evidence type="ECO:0000313" key="6">
    <source>
        <dbReference type="EMBL" id="NDV00853.1"/>
    </source>
</evidence>
<dbReference type="Proteomes" id="UP000474757">
    <property type="component" value="Unassembled WGS sequence"/>
</dbReference>
<dbReference type="InterPro" id="IPR003782">
    <property type="entry name" value="SCO1/SenC"/>
</dbReference>
<evidence type="ECO:0000256" key="2">
    <source>
        <dbReference type="ARBA" id="ARBA00023008"/>
    </source>
</evidence>
<dbReference type="SUPFAM" id="SSF52833">
    <property type="entry name" value="Thioredoxin-like"/>
    <property type="match status" value="1"/>
</dbReference>
<proteinExistence type="inferred from homology"/>
<dbReference type="InterPro" id="IPR036249">
    <property type="entry name" value="Thioredoxin-like_sf"/>
</dbReference>
<dbReference type="Gene3D" id="3.40.30.10">
    <property type="entry name" value="Glutaredoxin"/>
    <property type="match status" value="1"/>
</dbReference>
<keyword evidence="4" id="KW-1015">Disulfide bond</keyword>
<dbReference type="EMBL" id="JAAGAB010000002">
    <property type="protein sequence ID" value="NDV00853.1"/>
    <property type="molecule type" value="Genomic_DNA"/>
</dbReference>
<dbReference type="PROSITE" id="PS51352">
    <property type="entry name" value="THIOREDOXIN_2"/>
    <property type="match status" value="1"/>
</dbReference>
<dbReference type="PANTHER" id="PTHR12151:SF25">
    <property type="entry name" value="LINALOOL DEHYDRATASE_ISOMERASE DOMAIN-CONTAINING PROTEIN"/>
    <property type="match status" value="1"/>
</dbReference>
<dbReference type="PANTHER" id="PTHR12151">
    <property type="entry name" value="ELECTRON TRANSPORT PROTIN SCO1/SENC FAMILY MEMBER"/>
    <property type="match status" value="1"/>
</dbReference>
<dbReference type="AlphaFoldDB" id="A0A6B2JHT6"/>
<organism evidence="6 7">
    <name type="scientific">Pseudoroseicyclus tamaricis</name>
    <dbReference type="NCBI Taxonomy" id="2705421"/>
    <lineage>
        <taxon>Bacteria</taxon>
        <taxon>Pseudomonadati</taxon>
        <taxon>Pseudomonadota</taxon>
        <taxon>Alphaproteobacteria</taxon>
        <taxon>Rhodobacterales</taxon>
        <taxon>Paracoccaceae</taxon>
        <taxon>Pseudoroseicyclus</taxon>
    </lineage>
</organism>
<evidence type="ECO:0000256" key="1">
    <source>
        <dbReference type="ARBA" id="ARBA00010996"/>
    </source>
</evidence>
<evidence type="ECO:0000256" key="3">
    <source>
        <dbReference type="PIRSR" id="PIRSR603782-1"/>
    </source>
</evidence>
<name>A0A6B2JHT6_9RHOB</name>
<comment type="similarity">
    <text evidence="1">Belongs to the SCO1/2 family.</text>
</comment>
<gene>
    <name evidence="6" type="ORF">GZA08_07705</name>
</gene>
<dbReference type="RefSeq" id="WP_163891740.1">
    <property type="nucleotide sequence ID" value="NZ_JAAFYS010000002.1"/>
</dbReference>
<dbReference type="CDD" id="cd02968">
    <property type="entry name" value="SCO"/>
    <property type="match status" value="1"/>
</dbReference>
<evidence type="ECO:0000259" key="5">
    <source>
        <dbReference type="PROSITE" id="PS51352"/>
    </source>
</evidence>
<sequence length="198" mass="21265">MTTRTLNILLWAAVAVALLAGGSAWYLLSRGSDLPVAGTLGQGDYALTTTDGAPFTEEVLASGQPSAVFFGFTHCPDVCPTTLGDILTWQEELGDEAEDLRVYFVTVDPERDDPEVLGDYVSWVPGVAGVTGPRAEIDKATRAFGVYASRVPLEGGDYTMDHSAYVLLFDGNGNFVEPITYQEPLESALRKLRRAIGA</sequence>
<feature type="binding site" evidence="3">
    <location>
        <position position="162"/>
    </location>
    <ligand>
        <name>Cu cation</name>
        <dbReference type="ChEBI" id="CHEBI:23378"/>
    </ligand>
</feature>
<feature type="binding site" evidence="3">
    <location>
        <position position="79"/>
    </location>
    <ligand>
        <name>Cu cation</name>
        <dbReference type="ChEBI" id="CHEBI:23378"/>
    </ligand>
</feature>
<feature type="disulfide bond" description="Redox-active" evidence="4">
    <location>
        <begin position="75"/>
        <end position="79"/>
    </location>
</feature>
<evidence type="ECO:0000256" key="4">
    <source>
        <dbReference type="PIRSR" id="PIRSR603782-2"/>
    </source>
</evidence>
<comment type="caution">
    <text evidence="6">The sequence shown here is derived from an EMBL/GenBank/DDBJ whole genome shotgun (WGS) entry which is preliminary data.</text>
</comment>
<keyword evidence="3" id="KW-0479">Metal-binding</keyword>
<feature type="domain" description="Thioredoxin" evidence="5">
    <location>
        <begin position="36"/>
        <end position="198"/>
    </location>
</feature>
<accession>A0A6B2JHT6</accession>
<dbReference type="InterPro" id="IPR013766">
    <property type="entry name" value="Thioredoxin_domain"/>
</dbReference>